<protein>
    <submittedName>
        <fullName evidence="4">SCP domain-containing protein</fullName>
    </submittedName>
</protein>
<dbReference type="Proteomes" id="UP000271162">
    <property type="component" value="Unassembled WGS sequence"/>
</dbReference>
<dbReference type="AlphaFoldDB" id="A0A0N4XVU8"/>
<accession>A0A0N4XVU8</accession>
<evidence type="ECO:0000256" key="1">
    <source>
        <dbReference type="SAM" id="SignalP"/>
    </source>
</evidence>
<organism evidence="4">
    <name type="scientific">Nippostrongylus brasiliensis</name>
    <name type="common">Rat hookworm</name>
    <dbReference type="NCBI Taxonomy" id="27835"/>
    <lineage>
        <taxon>Eukaryota</taxon>
        <taxon>Metazoa</taxon>
        <taxon>Ecdysozoa</taxon>
        <taxon>Nematoda</taxon>
        <taxon>Chromadorea</taxon>
        <taxon>Rhabditida</taxon>
        <taxon>Rhabditina</taxon>
        <taxon>Rhabditomorpha</taxon>
        <taxon>Strongyloidea</taxon>
        <taxon>Heligmosomidae</taxon>
        <taxon>Nippostrongylus</taxon>
    </lineage>
</organism>
<keyword evidence="3" id="KW-1185">Reference proteome</keyword>
<evidence type="ECO:0000313" key="3">
    <source>
        <dbReference type="Proteomes" id="UP000271162"/>
    </source>
</evidence>
<proteinExistence type="predicted"/>
<gene>
    <name evidence="2" type="ORF">NBR_LOCUS6953</name>
</gene>
<reference evidence="4" key="1">
    <citation type="submission" date="2017-02" db="UniProtKB">
        <authorList>
            <consortium name="WormBaseParasite"/>
        </authorList>
    </citation>
    <scope>IDENTIFICATION</scope>
</reference>
<reference evidence="2 3" key="2">
    <citation type="submission" date="2018-11" db="EMBL/GenBank/DDBJ databases">
        <authorList>
            <consortium name="Pathogen Informatics"/>
        </authorList>
    </citation>
    <scope>NUCLEOTIDE SEQUENCE [LARGE SCALE GENOMIC DNA]</scope>
</reference>
<feature type="signal peptide" evidence="1">
    <location>
        <begin position="1"/>
        <end position="22"/>
    </location>
</feature>
<dbReference type="EMBL" id="UYSL01019844">
    <property type="protein sequence ID" value="VDL70542.1"/>
    <property type="molecule type" value="Genomic_DNA"/>
</dbReference>
<evidence type="ECO:0000313" key="4">
    <source>
        <dbReference type="WBParaSite" id="NBR_0000695201-mRNA-1"/>
    </source>
</evidence>
<name>A0A0N4XVU8_NIPBR</name>
<dbReference type="WBParaSite" id="NBR_0000695201-mRNA-1">
    <property type="protein sequence ID" value="NBR_0000695201-mRNA-1"/>
    <property type="gene ID" value="NBR_0000695201"/>
</dbReference>
<evidence type="ECO:0000313" key="2">
    <source>
        <dbReference type="EMBL" id="VDL70542.1"/>
    </source>
</evidence>
<feature type="chain" id="PRO_5043124844" evidence="1">
    <location>
        <begin position="23"/>
        <end position="113"/>
    </location>
</feature>
<sequence length="113" mass="12968">MSFCFSIVIPLLLFATVTDVEAGALGKLLAFHNSDEASMWDAWPIDDYMSAINDWEDDDYLDMPWDKIKRTSELHPKTKYGCAYQTKNAFFGIYIVAVCIYQRKGAETRCFCN</sequence>
<keyword evidence="1" id="KW-0732">Signal</keyword>